<evidence type="ECO:0000256" key="1">
    <source>
        <dbReference type="SAM" id="Coils"/>
    </source>
</evidence>
<comment type="caution">
    <text evidence="2">The sequence shown here is derived from an EMBL/GenBank/DDBJ whole genome shotgun (WGS) entry which is preliminary data.</text>
</comment>
<name>A0A7C2C1N6_9DEIN</name>
<accession>A0A7C2C1N6</accession>
<dbReference type="EMBL" id="DSHZ01000046">
    <property type="protein sequence ID" value="HEO41449.1"/>
    <property type="molecule type" value="Genomic_DNA"/>
</dbReference>
<feature type="coiled-coil region" evidence="1">
    <location>
        <begin position="67"/>
        <end position="129"/>
    </location>
</feature>
<sequence>MPQVLEALLLLLALLLVGLLLRPQGGLAWARVRLRGLVDWKAVEAAFKALAREERQLTEALAAPHLLPETRRELEGALKDVREARQRLLFLLESLAAERALARGDLEAARRLEAHLEELRQVLASLREARG</sequence>
<evidence type="ECO:0000313" key="2">
    <source>
        <dbReference type="EMBL" id="HEH83216.1"/>
    </source>
</evidence>
<protein>
    <submittedName>
        <fullName evidence="2">Uncharacterized protein</fullName>
    </submittedName>
</protein>
<proteinExistence type="predicted"/>
<evidence type="ECO:0000313" key="3">
    <source>
        <dbReference type="EMBL" id="HEO41449.1"/>
    </source>
</evidence>
<keyword evidence="1" id="KW-0175">Coiled coil</keyword>
<reference evidence="2" key="1">
    <citation type="journal article" date="2020" name="mSystems">
        <title>Genome- and Community-Level Interaction Insights into Carbon Utilization and Element Cycling Functions of Hydrothermarchaeota in Hydrothermal Sediment.</title>
        <authorList>
            <person name="Zhou Z."/>
            <person name="Liu Y."/>
            <person name="Xu W."/>
            <person name="Pan J."/>
            <person name="Luo Z.H."/>
            <person name="Li M."/>
        </authorList>
    </citation>
    <scope>NUCLEOTIDE SEQUENCE [LARGE SCALE GENOMIC DNA]</scope>
    <source>
        <strain evidence="3">SpSt-189</strain>
        <strain evidence="2">SpSt-246</strain>
    </source>
</reference>
<gene>
    <name evidence="3" type="ORF">ENP09_00855</name>
    <name evidence="2" type="ORF">ENP73_09735</name>
</gene>
<dbReference type="EMBL" id="DSKL01000385">
    <property type="protein sequence ID" value="HEH83216.1"/>
    <property type="molecule type" value="Genomic_DNA"/>
</dbReference>
<dbReference type="AlphaFoldDB" id="A0A7C2C1N6"/>
<organism evidence="2">
    <name type="scientific">Thermus islandicus</name>
    <dbReference type="NCBI Taxonomy" id="540988"/>
    <lineage>
        <taxon>Bacteria</taxon>
        <taxon>Thermotogati</taxon>
        <taxon>Deinococcota</taxon>
        <taxon>Deinococci</taxon>
        <taxon>Thermales</taxon>
        <taxon>Thermaceae</taxon>
        <taxon>Thermus</taxon>
    </lineage>
</organism>